<dbReference type="EMBL" id="JBICYV010000011">
    <property type="protein sequence ID" value="MFG3013374.1"/>
    <property type="molecule type" value="Genomic_DNA"/>
</dbReference>
<reference evidence="2 3" key="1">
    <citation type="submission" date="2024-10" db="EMBL/GenBank/DDBJ databases">
        <title>The Natural Products Discovery Center: Release of the First 8490 Sequenced Strains for Exploring Actinobacteria Biosynthetic Diversity.</title>
        <authorList>
            <person name="Kalkreuter E."/>
            <person name="Kautsar S.A."/>
            <person name="Yang D."/>
            <person name="Bader C.D."/>
            <person name="Teijaro C.N."/>
            <person name="Fluegel L."/>
            <person name="Davis C.M."/>
            <person name="Simpson J.R."/>
            <person name="Lauterbach L."/>
            <person name="Steele A.D."/>
            <person name="Gui C."/>
            <person name="Meng S."/>
            <person name="Li G."/>
            <person name="Viehrig K."/>
            <person name="Ye F."/>
            <person name="Su P."/>
            <person name="Kiefer A.F."/>
            <person name="Nichols A."/>
            <person name="Cepeda A.J."/>
            <person name="Yan W."/>
            <person name="Fan B."/>
            <person name="Jiang Y."/>
            <person name="Adhikari A."/>
            <person name="Zheng C.-J."/>
            <person name="Schuster L."/>
            <person name="Cowan T.M."/>
            <person name="Smanski M.J."/>
            <person name="Chevrette M.G."/>
            <person name="De Carvalho L.P.S."/>
            <person name="Shen B."/>
        </authorList>
    </citation>
    <scope>NUCLEOTIDE SEQUENCE [LARGE SCALE GENOMIC DNA]</scope>
    <source>
        <strain evidence="2 3">NPDC048320</strain>
    </source>
</reference>
<protein>
    <submittedName>
        <fullName evidence="2">Uncharacterized protein</fullName>
    </submittedName>
</protein>
<evidence type="ECO:0000256" key="1">
    <source>
        <dbReference type="SAM" id="MobiDB-lite"/>
    </source>
</evidence>
<feature type="region of interest" description="Disordered" evidence="1">
    <location>
        <begin position="37"/>
        <end position="96"/>
    </location>
</feature>
<sequence length="96" mass="9688">MGGLLALETVRELRALGYTVDSVAAIDVLEGPQELRRVPSAEGEPLMWPGSGEAGSTVSPAATCTGRSDDGASAPSGVIAPTPVTSTRPLPVTRAS</sequence>
<organism evidence="2 3">
    <name type="scientific">Streptomyces cinerochromogenes</name>
    <dbReference type="NCBI Taxonomy" id="66422"/>
    <lineage>
        <taxon>Bacteria</taxon>
        <taxon>Bacillati</taxon>
        <taxon>Actinomycetota</taxon>
        <taxon>Actinomycetes</taxon>
        <taxon>Kitasatosporales</taxon>
        <taxon>Streptomycetaceae</taxon>
        <taxon>Streptomyces</taxon>
    </lineage>
</organism>
<proteinExistence type="predicted"/>
<gene>
    <name evidence="2" type="ORF">ACGFZB_23455</name>
</gene>
<accession>A0ABW7B884</accession>
<keyword evidence="3" id="KW-1185">Reference proteome</keyword>
<comment type="caution">
    <text evidence="2">The sequence shown here is derived from an EMBL/GenBank/DDBJ whole genome shotgun (WGS) entry which is preliminary data.</text>
</comment>
<dbReference type="Proteomes" id="UP001604267">
    <property type="component" value="Unassembled WGS sequence"/>
</dbReference>
<name>A0ABW7B884_9ACTN</name>
<feature type="compositionally biased region" description="Polar residues" evidence="1">
    <location>
        <begin position="54"/>
        <end position="66"/>
    </location>
</feature>
<evidence type="ECO:0000313" key="3">
    <source>
        <dbReference type="Proteomes" id="UP001604267"/>
    </source>
</evidence>
<evidence type="ECO:0000313" key="2">
    <source>
        <dbReference type="EMBL" id="MFG3013374.1"/>
    </source>
</evidence>
<dbReference type="RefSeq" id="WP_392819375.1">
    <property type="nucleotide sequence ID" value="NZ_JBICYV010000011.1"/>
</dbReference>